<reference evidence="11" key="1">
    <citation type="submission" date="2022-05" db="EMBL/GenBank/DDBJ databases">
        <title>Genomic analysis of Brachybacterium sp. CBA3104.</title>
        <authorList>
            <person name="Roh S.W."/>
            <person name="Kim Y.B."/>
            <person name="Kim Y."/>
        </authorList>
    </citation>
    <scope>NUCLEOTIDE SEQUENCE</scope>
    <source>
        <strain evidence="11">CBA3104</strain>
    </source>
</reference>
<evidence type="ECO:0000256" key="10">
    <source>
        <dbReference type="SAM" id="MobiDB-lite"/>
    </source>
</evidence>
<feature type="compositionally biased region" description="Polar residues" evidence="10">
    <location>
        <begin position="110"/>
        <end position="120"/>
    </location>
</feature>
<evidence type="ECO:0000256" key="9">
    <source>
        <dbReference type="ARBA" id="ARBA00023136"/>
    </source>
</evidence>
<dbReference type="SMART" id="SM01323">
    <property type="entry name" value="YajC"/>
    <property type="match status" value="1"/>
</dbReference>
<comment type="subcellular location">
    <subcellularLocation>
        <location evidence="1">Cell membrane</location>
        <topology evidence="1">Single-pass membrane protein</topology>
    </subcellularLocation>
</comment>
<organism evidence="11 12">
    <name type="scientific">Brachybacterium kimchii</name>
    <dbReference type="NCBI Taxonomy" id="2942909"/>
    <lineage>
        <taxon>Bacteria</taxon>
        <taxon>Bacillati</taxon>
        <taxon>Actinomycetota</taxon>
        <taxon>Actinomycetes</taxon>
        <taxon>Micrococcales</taxon>
        <taxon>Dermabacteraceae</taxon>
        <taxon>Brachybacterium</taxon>
    </lineage>
</organism>
<evidence type="ECO:0000256" key="5">
    <source>
        <dbReference type="ARBA" id="ARBA00022692"/>
    </source>
</evidence>
<evidence type="ECO:0000256" key="2">
    <source>
        <dbReference type="ARBA" id="ARBA00006742"/>
    </source>
</evidence>
<evidence type="ECO:0000256" key="1">
    <source>
        <dbReference type="ARBA" id="ARBA00004162"/>
    </source>
</evidence>
<dbReference type="EMBL" id="CP097218">
    <property type="protein sequence ID" value="UQN30984.1"/>
    <property type="molecule type" value="Genomic_DNA"/>
</dbReference>
<feature type="region of interest" description="Disordered" evidence="10">
    <location>
        <begin position="82"/>
        <end position="166"/>
    </location>
</feature>
<dbReference type="Pfam" id="PF02699">
    <property type="entry name" value="YajC"/>
    <property type="match status" value="1"/>
</dbReference>
<dbReference type="InterPro" id="IPR003849">
    <property type="entry name" value="Preprotein_translocase_YajC"/>
</dbReference>
<keyword evidence="7" id="KW-1133">Transmembrane helix</keyword>
<keyword evidence="3" id="KW-0813">Transport</keyword>
<keyword evidence="9" id="KW-0472">Membrane</keyword>
<gene>
    <name evidence="11" type="ORF">M4486_06725</name>
</gene>
<feature type="compositionally biased region" description="Low complexity" evidence="10">
    <location>
        <begin position="82"/>
        <end position="107"/>
    </location>
</feature>
<name>A0ABY4NA45_9MICO</name>
<evidence type="ECO:0000256" key="7">
    <source>
        <dbReference type="ARBA" id="ARBA00022989"/>
    </source>
</evidence>
<keyword evidence="6" id="KW-0653">Protein transport</keyword>
<protein>
    <submittedName>
        <fullName evidence="11">Preprotein translocase subunit YajC</fullName>
    </submittedName>
</protein>
<evidence type="ECO:0000313" key="11">
    <source>
        <dbReference type="EMBL" id="UQN30984.1"/>
    </source>
</evidence>
<dbReference type="Proteomes" id="UP001055868">
    <property type="component" value="Chromosome"/>
</dbReference>
<keyword evidence="4" id="KW-1003">Cell membrane</keyword>
<keyword evidence="5" id="KW-0812">Transmembrane</keyword>
<comment type="similarity">
    <text evidence="2">Belongs to the YajC family.</text>
</comment>
<dbReference type="RefSeq" id="WP_249480373.1">
    <property type="nucleotide sequence ID" value="NZ_CP097218.1"/>
</dbReference>
<accession>A0ABY4NA45</accession>
<evidence type="ECO:0000256" key="6">
    <source>
        <dbReference type="ARBA" id="ARBA00022927"/>
    </source>
</evidence>
<evidence type="ECO:0000256" key="3">
    <source>
        <dbReference type="ARBA" id="ARBA00022448"/>
    </source>
</evidence>
<dbReference type="PANTHER" id="PTHR33909">
    <property type="entry name" value="SEC TRANSLOCON ACCESSORY COMPLEX SUBUNIT YAJC"/>
    <property type="match status" value="1"/>
</dbReference>
<dbReference type="PANTHER" id="PTHR33909:SF1">
    <property type="entry name" value="SEC TRANSLOCON ACCESSORY COMPLEX SUBUNIT YAJC"/>
    <property type="match status" value="1"/>
</dbReference>
<keyword evidence="8" id="KW-0811">Translocation</keyword>
<sequence>MQSMIPLIVMFGAMILLMVWMSSRQRKAQAAQQEKVRALGVGDEVRTHSGFFGLIVEEYDDVVILETESGAHTKWARQAIAGAADPNAAHNDAPAPEGETVESTEGSEASRPTQDATALDSTAGGAEDRAESLPDFDSESPASADAGREGEIPGVTTRGDEPRTAR</sequence>
<evidence type="ECO:0000256" key="8">
    <source>
        <dbReference type="ARBA" id="ARBA00023010"/>
    </source>
</evidence>
<evidence type="ECO:0000313" key="12">
    <source>
        <dbReference type="Proteomes" id="UP001055868"/>
    </source>
</evidence>
<keyword evidence="12" id="KW-1185">Reference proteome</keyword>
<evidence type="ECO:0000256" key="4">
    <source>
        <dbReference type="ARBA" id="ARBA00022475"/>
    </source>
</evidence>
<proteinExistence type="inferred from homology"/>